<dbReference type="Pfam" id="PF00359">
    <property type="entry name" value="PTS_EIIA_2"/>
    <property type="match status" value="1"/>
</dbReference>
<dbReference type="RefSeq" id="WP_003090333.1">
    <property type="nucleotide sequence ID" value="NZ_AOCD01000137.1"/>
</dbReference>
<keyword evidence="8" id="KW-1185">Reference proteome</keyword>
<keyword evidence="4" id="KW-0808">Transferase</keyword>
<reference evidence="7 8" key="1">
    <citation type="submission" date="2009-12" db="EMBL/GenBank/DDBJ databases">
        <authorList>
            <person name="Lefebure T."/>
            <person name="Cornejo O.E."/>
            <person name="Pavinski Bitar P.D."/>
            <person name="Lang P."/>
            <person name="Stanhope M.J."/>
        </authorList>
    </citation>
    <scope>NUCLEOTIDE SEQUENCE [LARGE SCALE GENOMIC DNA]</scope>
    <source>
        <strain evidence="7 8">FA-1</strain>
    </source>
</reference>
<dbReference type="InterPro" id="IPR051541">
    <property type="entry name" value="PTS_SugarTrans_NitroReg"/>
</dbReference>
<dbReference type="Gene3D" id="3.40.930.10">
    <property type="entry name" value="Mannitol-specific EII, Chain A"/>
    <property type="match status" value="1"/>
</dbReference>
<evidence type="ECO:0000313" key="7">
    <source>
        <dbReference type="EMBL" id="EJN93234.1"/>
    </source>
</evidence>
<dbReference type="InterPro" id="IPR002178">
    <property type="entry name" value="PTS_EIIA_type-2_dom"/>
</dbReference>
<evidence type="ECO:0000256" key="1">
    <source>
        <dbReference type="ARBA" id="ARBA00022448"/>
    </source>
</evidence>
<keyword evidence="1" id="KW-0813">Transport</keyword>
<organism evidence="7 8">
    <name type="scientific">Streptococcus ratti FA-1 = DSM 20564</name>
    <dbReference type="NCBI Taxonomy" id="699248"/>
    <lineage>
        <taxon>Bacteria</taxon>
        <taxon>Bacillati</taxon>
        <taxon>Bacillota</taxon>
        <taxon>Bacilli</taxon>
        <taxon>Lactobacillales</taxon>
        <taxon>Streptococcaceae</taxon>
        <taxon>Streptococcus</taxon>
    </lineage>
</organism>
<dbReference type="EMBL" id="AJTZ01000006">
    <property type="protein sequence ID" value="EJN93234.1"/>
    <property type="molecule type" value="Genomic_DNA"/>
</dbReference>
<keyword evidence="3" id="KW-0762">Sugar transport</keyword>
<keyword evidence="5" id="KW-0598">Phosphotransferase system</keyword>
<gene>
    <name evidence="7" type="ORF">SRA_10103</name>
</gene>
<evidence type="ECO:0000256" key="3">
    <source>
        <dbReference type="ARBA" id="ARBA00022597"/>
    </source>
</evidence>
<dbReference type="InterPro" id="IPR004715">
    <property type="entry name" value="PTS_IIA_fruc"/>
</dbReference>
<name>A0ABP2QZS8_STRRT</name>
<dbReference type="Proteomes" id="UP000007815">
    <property type="component" value="Unassembled WGS sequence"/>
</dbReference>
<keyword evidence="2" id="KW-0597">Phosphoprotein</keyword>
<sequence length="151" mass="17282">MDFDTKNILLDVDVSDKLSLFQYIAHYAKVNKLVNKSEQLVEAFLKREEEVSTGLQDSFAIPHAKGDFIYQPAVIFLKLRHPISWETFDEQPVANVFALLVPSEFEGRNHLEMISKIATSLMEGDFTDAIKNTKDIKQLKEIITKAMKGEY</sequence>
<dbReference type="SUPFAM" id="SSF55804">
    <property type="entry name" value="Phoshotransferase/anion transport protein"/>
    <property type="match status" value="1"/>
</dbReference>
<evidence type="ECO:0000256" key="5">
    <source>
        <dbReference type="ARBA" id="ARBA00022683"/>
    </source>
</evidence>
<dbReference type="PANTHER" id="PTHR47738:SF1">
    <property type="entry name" value="NITROGEN REGULATORY PROTEIN"/>
    <property type="match status" value="1"/>
</dbReference>
<comment type="caution">
    <text evidence="7">The sequence shown here is derived from an EMBL/GenBank/DDBJ whole genome shotgun (WGS) entry which is preliminary data.</text>
</comment>
<dbReference type="PROSITE" id="PS51094">
    <property type="entry name" value="PTS_EIIA_TYPE_2"/>
    <property type="match status" value="1"/>
</dbReference>
<proteinExistence type="predicted"/>
<accession>A0ABP2QZS8</accession>
<dbReference type="CDD" id="cd00211">
    <property type="entry name" value="PTS_IIA_fru"/>
    <property type="match status" value="1"/>
</dbReference>
<evidence type="ECO:0000259" key="6">
    <source>
        <dbReference type="PROSITE" id="PS51094"/>
    </source>
</evidence>
<feature type="domain" description="PTS EIIA type-2" evidence="6">
    <location>
        <begin position="1"/>
        <end position="146"/>
    </location>
</feature>
<protein>
    <submittedName>
        <fullName evidence="7">PTS system, IIA component</fullName>
    </submittedName>
</protein>
<evidence type="ECO:0000256" key="4">
    <source>
        <dbReference type="ARBA" id="ARBA00022679"/>
    </source>
</evidence>
<dbReference type="InterPro" id="IPR016152">
    <property type="entry name" value="PTrfase/Anion_transptr"/>
</dbReference>
<dbReference type="PANTHER" id="PTHR47738">
    <property type="entry name" value="PTS SYSTEM FRUCTOSE-LIKE EIIA COMPONENT-RELATED"/>
    <property type="match status" value="1"/>
</dbReference>
<evidence type="ECO:0000313" key="8">
    <source>
        <dbReference type="Proteomes" id="UP000007815"/>
    </source>
</evidence>
<evidence type="ECO:0000256" key="2">
    <source>
        <dbReference type="ARBA" id="ARBA00022553"/>
    </source>
</evidence>
<dbReference type="NCBIfam" id="TIGR00848">
    <property type="entry name" value="fruA"/>
    <property type="match status" value="1"/>
</dbReference>